<reference evidence="2 3" key="1">
    <citation type="submission" date="2016-09" db="EMBL/GenBank/DDBJ databases">
        <title>Extensive genetic diversity and differential bi-allelic expression allows diatom success in the polar Southern Ocean.</title>
        <authorList>
            <consortium name="DOE Joint Genome Institute"/>
            <person name="Mock T."/>
            <person name="Otillar R.P."/>
            <person name="Strauss J."/>
            <person name="Dupont C."/>
            <person name="Frickenhaus S."/>
            <person name="Maumus F."/>
            <person name="Mcmullan M."/>
            <person name="Sanges R."/>
            <person name="Schmutz J."/>
            <person name="Toseland A."/>
            <person name="Valas R."/>
            <person name="Veluchamy A."/>
            <person name="Ward B.J."/>
            <person name="Allen A."/>
            <person name="Barry K."/>
            <person name="Falciatore A."/>
            <person name="Ferrante M."/>
            <person name="Fortunato A.E."/>
            <person name="Gloeckner G."/>
            <person name="Gruber A."/>
            <person name="Hipkin R."/>
            <person name="Janech M."/>
            <person name="Kroth P."/>
            <person name="Leese F."/>
            <person name="Lindquist E."/>
            <person name="Lyon B.R."/>
            <person name="Martin J."/>
            <person name="Mayer C."/>
            <person name="Parker M."/>
            <person name="Quesneville H."/>
            <person name="Raymond J."/>
            <person name="Uhlig C."/>
            <person name="Valentin K.U."/>
            <person name="Worden A.Z."/>
            <person name="Armbrust E.V."/>
            <person name="Bowler C."/>
            <person name="Green B."/>
            <person name="Moulton V."/>
            <person name="Van Oosterhout C."/>
            <person name="Grigoriev I."/>
        </authorList>
    </citation>
    <scope>NUCLEOTIDE SEQUENCE [LARGE SCALE GENOMIC DNA]</scope>
    <source>
        <strain evidence="2 3">CCMP1102</strain>
    </source>
</reference>
<feature type="transmembrane region" description="Helical" evidence="1">
    <location>
        <begin position="124"/>
        <end position="147"/>
    </location>
</feature>
<sequence>MVCPWSVIPSYSVEHRNNSVTLKKDIAAINAEYHRHIAMWCWHVATLEVFTNEWNPDHVAFDIREAYDECLAGIGPAALLLTALERLVRQPSAGLCLISISTLLSRNVTKSIANVLVDLFFPNVLNILVSMLFTLVFLCIVGGALLVDLLGLDLENILVLAEHVSLWVHA</sequence>
<name>A0A1E7EID2_9STRA</name>
<keyword evidence="3" id="KW-1185">Reference proteome</keyword>
<organism evidence="2 3">
    <name type="scientific">Fragilariopsis cylindrus CCMP1102</name>
    <dbReference type="NCBI Taxonomy" id="635003"/>
    <lineage>
        <taxon>Eukaryota</taxon>
        <taxon>Sar</taxon>
        <taxon>Stramenopiles</taxon>
        <taxon>Ochrophyta</taxon>
        <taxon>Bacillariophyta</taxon>
        <taxon>Bacillariophyceae</taxon>
        <taxon>Bacillariophycidae</taxon>
        <taxon>Bacillariales</taxon>
        <taxon>Bacillariaceae</taxon>
        <taxon>Fragilariopsis</taxon>
    </lineage>
</organism>
<dbReference type="Proteomes" id="UP000095751">
    <property type="component" value="Unassembled WGS sequence"/>
</dbReference>
<evidence type="ECO:0000313" key="3">
    <source>
        <dbReference type="Proteomes" id="UP000095751"/>
    </source>
</evidence>
<keyword evidence="1" id="KW-0472">Membrane</keyword>
<dbReference type="InParanoid" id="A0A1E7EID2"/>
<evidence type="ECO:0000256" key="1">
    <source>
        <dbReference type="SAM" id="Phobius"/>
    </source>
</evidence>
<dbReference type="KEGG" id="fcy:FRACYDRAFT_258754"/>
<protein>
    <submittedName>
        <fullName evidence="2">Uncharacterized protein</fullName>
    </submittedName>
</protein>
<proteinExistence type="predicted"/>
<dbReference type="AlphaFoldDB" id="A0A1E7EID2"/>
<keyword evidence="1" id="KW-0812">Transmembrane</keyword>
<accession>A0A1E7EID2</accession>
<gene>
    <name evidence="2" type="ORF">FRACYDRAFT_258754</name>
</gene>
<evidence type="ECO:0000313" key="2">
    <source>
        <dbReference type="EMBL" id="OEU05651.1"/>
    </source>
</evidence>
<keyword evidence="1" id="KW-1133">Transmembrane helix</keyword>
<dbReference type="EMBL" id="KV784614">
    <property type="protein sequence ID" value="OEU05651.1"/>
    <property type="molecule type" value="Genomic_DNA"/>
</dbReference>